<dbReference type="InterPro" id="IPR028098">
    <property type="entry name" value="Glyco_trans_4-like_N"/>
</dbReference>
<dbReference type="Pfam" id="PF13439">
    <property type="entry name" value="Glyco_transf_4"/>
    <property type="match status" value="1"/>
</dbReference>
<feature type="domain" description="Glycosyl transferase family 1" evidence="1">
    <location>
        <begin position="190"/>
        <end position="362"/>
    </location>
</feature>
<dbReference type="Pfam" id="PF00534">
    <property type="entry name" value="Glycos_transf_1"/>
    <property type="match status" value="1"/>
</dbReference>
<name>A0A068SS44_NEOGA</name>
<dbReference type="Gene3D" id="3.40.50.2000">
    <property type="entry name" value="Glycogen Phosphorylase B"/>
    <property type="match status" value="2"/>
</dbReference>
<dbReference type="AlphaFoldDB" id="A0A068SS44"/>
<dbReference type="GO" id="GO:0016757">
    <property type="term" value="F:glycosyltransferase activity"/>
    <property type="evidence" value="ECO:0007669"/>
    <property type="project" value="InterPro"/>
</dbReference>
<dbReference type="RefSeq" id="WP_038589228.1">
    <property type="nucleotide sequence ID" value="NZ_HG938353.1"/>
</dbReference>
<dbReference type="SUPFAM" id="SSF53756">
    <property type="entry name" value="UDP-Glycosyltransferase/glycogen phosphorylase"/>
    <property type="match status" value="1"/>
</dbReference>
<organism evidence="3 4">
    <name type="scientific">Neorhizobium galegae bv. orientalis str. HAMBI 540</name>
    <dbReference type="NCBI Taxonomy" id="1028800"/>
    <lineage>
        <taxon>Bacteria</taxon>
        <taxon>Pseudomonadati</taxon>
        <taxon>Pseudomonadota</taxon>
        <taxon>Alphaproteobacteria</taxon>
        <taxon>Hyphomicrobiales</taxon>
        <taxon>Rhizobiaceae</taxon>
        <taxon>Rhizobium/Agrobacterium group</taxon>
        <taxon>Neorhizobium</taxon>
    </lineage>
</organism>
<gene>
    <name evidence="3" type="ORF">RG540_CH29610</name>
</gene>
<sequence length="766" mass="84477">MTSFKNTYLKNIALIGNSLPRRCGIATFTTDLQQAISTSPAGVKTAIVAMTDHGHAYDYPASVWLQIPDESLEDYIRAAEALNAGRFDVVCLQHEFGIFGGEAGGHILALLSRLEMPIVTTLHTVLAQPSPAQRRVLAQIVDTSAKVVVMAEKGRALLREVYGIPAEKIEVIPHGIPDIAFCEPDLAKTKLEFEGRSVILTFGLLSPNKGIEVMIDAMPLILKSQPDAVYVVLGATHPNLVRNEGEAYRERLIARALDLGIEKHVVFLDQFVDQATLLDFISMCDVYATPYLNEAQMTSGTLAYSFGLGKAVVSTPYWHARELLADGRGILVPFSDAETIGTEIATLLTDNARRKAMRVRAYASSRSMTWQRTAERYISLFDDAAPRRSRPNAVLSGGNASVHKLPAAPEPELAYLLSMCDDTGLFQHAVHSVPDRSHGYCVDDNARALVLAVTLNSSGEKLLPEPLTTRFASFVQHAWNPDKKHFRNFMSFDRRWLEDKGSEDSHGRTLWALGECARSDANASRRSWAAALFAEALPTVEMFSSPRAWAFTLIGLDGYCAAKGEDLVAKRMRRLLADRLVDILARVETEDWVWFEEGLSYDNARLPQALILTGLASETSAYVVAGMRTLRWLITKQTAPAGHFRPIGTDGFSDIRKPPQEFDQQPLEATATISACLAAWRADQSMEWKNEATAAFAWFLGSNDLALTLVDTDTGSCRDGLHRLRVNENRGGESVVSYLLGLIETRRFARISDQPAKLAPLRALRA</sequence>
<dbReference type="Proteomes" id="UP000028181">
    <property type="component" value="Chromosome I"/>
</dbReference>
<keyword evidence="4" id="KW-1185">Reference proteome</keyword>
<dbReference type="OrthoDB" id="9765330at2"/>
<accession>A0A068SS44</accession>
<reference evidence="4" key="1">
    <citation type="journal article" date="2014" name="BMC Genomics">
        <title>Genome sequencing of two Neorhizobium galegae strains reveals a noeT gene responsible for the unusual acetylation of the nodulation factors.</title>
        <authorList>
            <person name="Osterman J."/>
            <person name="Marsh J."/>
            <person name="Laine P.K."/>
            <person name="Zeng Z."/>
            <person name="Alatalo E."/>
            <person name="Sullivan J.T."/>
            <person name="Young J.P."/>
            <person name="Thomas-Oates J."/>
            <person name="Paulin L."/>
            <person name="Lindstrom K."/>
        </authorList>
    </citation>
    <scope>NUCLEOTIDE SEQUENCE [LARGE SCALE GENOMIC DNA]</scope>
    <source>
        <strain evidence="4">HAMBI 540</strain>
    </source>
</reference>
<evidence type="ECO:0000313" key="4">
    <source>
        <dbReference type="Proteomes" id="UP000028181"/>
    </source>
</evidence>
<evidence type="ECO:0000313" key="3">
    <source>
        <dbReference type="EMBL" id="CDN49127.1"/>
    </source>
</evidence>
<dbReference type="HOGENOM" id="CLU_365505_0_0_5"/>
<dbReference type="PATRIC" id="fig|1028800.3.peg.3000"/>
<dbReference type="PANTHER" id="PTHR12526:SF572">
    <property type="entry name" value="BLL5144 PROTEIN"/>
    <property type="match status" value="1"/>
</dbReference>
<keyword evidence="3" id="KW-0808">Transferase</keyword>
<dbReference type="CDD" id="cd03822">
    <property type="entry name" value="GT4_mannosyltransferase-like"/>
    <property type="match status" value="1"/>
</dbReference>
<dbReference type="eggNOG" id="COG0438">
    <property type="taxonomic scope" value="Bacteria"/>
</dbReference>
<dbReference type="InterPro" id="IPR001296">
    <property type="entry name" value="Glyco_trans_1"/>
</dbReference>
<feature type="domain" description="Glycosyltransferase subfamily 4-like N-terminal" evidence="2">
    <location>
        <begin position="41"/>
        <end position="176"/>
    </location>
</feature>
<dbReference type="PANTHER" id="PTHR12526">
    <property type="entry name" value="GLYCOSYLTRANSFERASE"/>
    <property type="match status" value="1"/>
</dbReference>
<dbReference type="KEGG" id="ngg:RG540_CH29610"/>
<proteinExistence type="predicted"/>
<evidence type="ECO:0000259" key="2">
    <source>
        <dbReference type="Pfam" id="PF13439"/>
    </source>
</evidence>
<protein>
    <submittedName>
        <fullName evidence="3">Glycosyltransferase (Group I)</fullName>
    </submittedName>
</protein>
<evidence type="ECO:0000259" key="1">
    <source>
        <dbReference type="Pfam" id="PF00534"/>
    </source>
</evidence>
<dbReference type="EMBL" id="HG938353">
    <property type="protein sequence ID" value="CDN49127.1"/>
    <property type="molecule type" value="Genomic_DNA"/>
</dbReference>
<dbReference type="GeneID" id="24255776"/>